<evidence type="ECO:0000313" key="2">
    <source>
        <dbReference type="EMBL" id="ABG11583.1"/>
    </source>
</evidence>
<dbReference type="AlphaFoldDB" id="A0A5Q5BSV9"/>
<evidence type="ECO:0000256" key="1">
    <source>
        <dbReference type="SAM" id="Phobius"/>
    </source>
</evidence>
<keyword evidence="1" id="KW-1133">Transmembrane helix</keyword>
<organism evidence="2">
    <name type="scientific">Mycobacterium sp. (strain MCS)</name>
    <dbReference type="NCBI Taxonomy" id="164756"/>
    <lineage>
        <taxon>Bacteria</taxon>
        <taxon>Bacillati</taxon>
        <taxon>Actinomycetota</taxon>
        <taxon>Actinomycetes</taxon>
        <taxon>Mycobacteriales</taxon>
        <taxon>Mycobacteriaceae</taxon>
        <taxon>Mycobacterium</taxon>
    </lineage>
</organism>
<accession>A0A5Q5BSV9</accession>
<gene>
    <name evidence="2" type="ordered locus">Mmcs_5483</name>
</gene>
<protein>
    <submittedName>
        <fullName evidence="2">Uncharacterized protein</fullName>
    </submittedName>
</protein>
<sequence length="102" mass="10313" precursor="true">MEHHSPPASRTELIGLTVANLACAMVLGLCVALPTTGAAFVVSIAASCLSAGGCEAPTVVEALVPTVATISWAATATAVAAQRIRYLLATARIEPALTVGRR</sequence>
<reference evidence="2" key="1">
    <citation type="submission" date="2006-06" db="EMBL/GenBank/DDBJ databases">
        <title>Complete sequence of plasmid of Mycobacterium sp. MCS.</title>
        <authorList>
            <consortium name="US DOE Joint Genome Institute"/>
            <person name="Copeland A."/>
            <person name="Lucas S."/>
            <person name="Lapidus A."/>
            <person name="Barry K."/>
            <person name="Detter J.C."/>
            <person name="Glavina del Rio T."/>
            <person name="Hammon N."/>
            <person name="Israni S."/>
            <person name="Dalin E."/>
            <person name="Tice H."/>
            <person name="Pitluck S."/>
            <person name="Martinez M."/>
            <person name="Schmutz J."/>
            <person name="Larimer F."/>
            <person name="Land M."/>
            <person name="Hauser L."/>
            <person name="Kyrpides N."/>
            <person name="Kim E."/>
            <person name="Miller C.D."/>
            <person name="Hughes J.E."/>
            <person name="Anderson A.J."/>
            <person name="Sims R.C."/>
            <person name="Richardson P."/>
        </authorList>
    </citation>
    <scope>NUCLEOTIDE SEQUENCE [LARGE SCALE GENOMIC DNA]</scope>
    <source>
        <strain evidence="2">MCS</strain>
        <plasmid evidence="2">Plasmid1</plasmid>
    </source>
</reference>
<keyword evidence="1" id="KW-0472">Membrane</keyword>
<feature type="transmembrane region" description="Helical" evidence="1">
    <location>
        <begin position="13"/>
        <end position="33"/>
    </location>
</feature>
<dbReference type="KEGG" id="mmc:Mmcs_5483"/>
<geneLocation type="plasmid" evidence="2">
    <name>Plasmid1</name>
</geneLocation>
<dbReference type="EMBL" id="CP000385">
    <property type="protein sequence ID" value="ABG11583.1"/>
    <property type="molecule type" value="Genomic_DNA"/>
</dbReference>
<keyword evidence="1" id="KW-0812">Transmembrane</keyword>
<name>A0A5Q5BSV9_MYCSS</name>
<keyword evidence="2" id="KW-0614">Plasmid</keyword>
<proteinExistence type="predicted"/>